<feature type="coiled-coil region" evidence="1">
    <location>
        <begin position="608"/>
        <end position="635"/>
    </location>
</feature>
<dbReference type="EMBL" id="JARWAO010000010">
    <property type="protein sequence ID" value="MDR5897255.1"/>
    <property type="molecule type" value="Genomic_DNA"/>
</dbReference>
<name>A0ABU1GYX6_9GAMM</name>
<feature type="region of interest" description="Disordered" evidence="2">
    <location>
        <begin position="281"/>
        <end position="300"/>
    </location>
</feature>
<dbReference type="InterPro" id="IPR056909">
    <property type="entry name" value="SU10_portal"/>
</dbReference>
<keyword evidence="4" id="KW-1185">Reference proteome</keyword>
<feature type="compositionally biased region" description="Basic and acidic residues" evidence="2">
    <location>
        <begin position="669"/>
        <end position="683"/>
    </location>
</feature>
<evidence type="ECO:0000256" key="2">
    <source>
        <dbReference type="SAM" id="MobiDB-lite"/>
    </source>
</evidence>
<evidence type="ECO:0000256" key="1">
    <source>
        <dbReference type="SAM" id="Coils"/>
    </source>
</evidence>
<comment type="caution">
    <text evidence="3">The sequence shown here is derived from an EMBL/GenBank/DDBJ whole genome shotgun (WGS) entry which is preliminary data.</text>
</comment>
<evidence type="ECO:0008006" key="5">
    <source>
        <dbReference type="Google" id="ProtNLM"/>
    </source>
</evidence>
<feature type="region of interest" description="Disordered" evidence="2">
    <location>
        <begin position="666"/>
        <end position="685"/>
    </location>
</feature>
<accession>A0ABU1GYX6</accession>
<proteinExistence type="predicted"/>
<evidence type="ECO:0000313" key="3">
    <source>
        <dbReference type="EMBL" id="MDR5897255.1"/>
    </source>
</evidence>
<dbReference type="Pfam" id="PF23899">
    <property type="entry name" value="SU10_portal"/>
    <property type="match status" value="1"/>
</dbReference>
<protein>
    <recommendedName>
        <fullName evidence="5">Chromosome partitioning protein ParB</fullName>
    </recommendedName>
</protein>
<reference evidence="3 4" key="1">
    <citation type="submission" date="2023-04" db="EMBL/GenBank/DDBJ databases">
        <title>A long-awaited taxogenomic arrangement of the family Halomonadaceae.</title>
        <authorList>
            <person name="De La Haba R."/>
            <person name="Chuvochina M."/>
            <person name="Wittouck S."/>
            <person name="Arahal D.R."/>
            <person name="Sanchez-Porro C."/>
            <person name="Hugenholtz P."/>
            <person name="Ventosa A."/>
        </authorList>
    </citation>
    <scope>NUCLEOTIDE SEQUENCE [LARGE SCALE GENOMIC DNA]</scope>
    <source>
        <strain evidence="3 4">DSM 22428</strain>
    </source>
</reference>
<keyword evidence="1" id="KW-0175">Coiled coil</keyword>
<dbReference type="RefSeq" id="WP_251595503.1">
    <property type="nucleotide sequence ID" value="NZ_JAMLJI010000006.1"/>
</dbReference>
<evidence type="ECO:0000313" key="4">
    <source>
        <dbReference type="Proteomes" id="UP001269375"/>
    </source>
</evidence>
<dbReference type="Proteomes" id="UP001269375">
    <property type="component" value="Unassembled WGS sequence"/>
</dbReference>
<gene>
    <name evidence="3" type="ORF">QC825_14385</name>
</gene>
<sequence length="709" mass="79799">MDESLDMGMDVPQTPLTEWKNEPSVTDLKRDLQEAQSTHDSQVMQIEDWLDVLHVRGKAAPPKNRQGSQVAPKLVRKQAEWRYPNLSEPFLSTEDVFTVEPISASDVKAARQNKLILNNQFNTKIDKVAFIDEFVRTAVEEGTAIVRVGWEYEEEETEIQVPEFEFYADPQLGPMHATMAQERQMDPASFEQRAEPLRQAHSLSMERGVPHGVRQVGMKAVKTTRVTKNQPTLEVCDFRNVIIDPTCRGDVDKASFVIHSFETSLSELKKDGRYSNLDKIKTTENTPLSEPDHATTDTSNFTFKDKPRQKFVAYEYWGYWDIDGSGTVKAIVGTWVGDTLIRMEENPFPDGKIPFVVIPYLPVRKSTYGEPDGALIEDNQKITGAVTRGMIDLLGKSANSQTGVRKDALDVTNRRKFAQGQDYEFNANVDPRQAFYQHTFPEIPQSAQVMLQMQSMEAESLTGVKAFNNGISGQSLGDVAAGVRGALDASSKRETSILRRLSKGMVKIGRKIIAMNGEFLSEEEVVRVSEEEFIPVRRDDLPGNFDLRLGISTAEEDNQKAQELSFMLQTMGNSMESDFSRMILAEIARLRKMPALAKKIESYQPQPDQQAQLELEKLKAEVAKLQADVRETETDAQLNQARVGTEQARAEHLSSQTDKANLDFVEQESGVKQERELQKHGEQARSQANLKMLEHSLGKNGQNPGQTRH</sequence>
<organism evidence="3 4">
    <name type="scientific">Larsenimonas suaedae</name>
    <dbReference type="NCBI Taxonomy" id="1851019"/>
    <lineage>
        <taxon>Bacteria</taxon>
        <taxon>Pseudomonadati</taxon>
        <taxon>Pseudomonadota</taxon>
        <taxon>Gammaproteobacteria</taxon>
        <taxon>Oceanospirillales</taxon>
        <taxon>Halomonadaceae</taxon>
        <taxon>Larsenimonas</taxon>
    </lineage>
</organism>